<evidence type="ECO:0000313" key="6">
    <source>
        <dbReference type="EMBL" id="AQX44227.1"/>
    </source>
</evidence>
<dbReference type="OrthoDB" id="8062037at2759"/>
<dbReference type="RefSeq" id="XP_020582540.1">
    <property type="nucleotide sequence ID" value="XM_020726881.1"/>
</dbReference>
<feature type="domain" description="RING-type" evidence="5">
    <location>
        <begin position="88"/>
        <end position="131"/>
    </location>
</feature>
<dbReference type="SUPFAM" id="SSF57850">
    <property type="entry name" value="RING/U-box"/>
    <property type="match status" value="1"/>
</dbReference>
<evidence type="ECO:0000256" key="1">
    <source>
        <dbReference type="ARBA" id="ARBA00022723"/>
    </source>
</evidence>
<proteinExistence type="evidence at transcript level"/>
<protein>
    <recommendedName>
        <fullName evidence="5">RING-type domain-containing protein</fullName>
    </recommendedName>
</protein>
<dbReference type="KEGG" id="peq:110026089"/>
<dbReference type="AlphaFoldDB" id="A0A1S6YG33"/>
<dbReference type="PROSITE" id="PS50089">
    <property type="entry name" value="ZF_RING_2"/>
    <property type="match status" value="1"/>
</dbReference>
<keyword evidence="3" id="KW-0862">Zinc</keyword>
<evidence type="ECO:0000259" key="5">
    <source>
        <dbReference type="PROSITE" id="PS50089"/>
    </source>
</evidence>
<dbReference type="InterPro" id="IPR013083">
    <property type="entry name" value="Znf_RING/FYVE/PHD"/>
</dbReference>
<dbReference type="SMART" id="SM00184">
    <property type="entry name" value="RING"/>
    <property type="match status" value="1"/>
</dbReference>
<name>A0A1S6YG33_PHAEQ</name>
<evidence type="ECO:0000256" key="3">
    <source>
        <dbReference type="ARBA" id="ARBA00022833"/>
    </source>
</evidence>
<sequence length="164" mass="18266">MSLKPLLILLHLLHQIFYLLSLILRRIGLTSIFHTAPTDNQEVLFSADPSPAILTAAESIKSQLPIVDYISFANGKLTGESWEPPPACAVCLQFMEARDQVRELGNCRHAFHVSCIDRWLDLGRFSCPLCRSALLPPPAGRRRGPVFFLKLLIAGQASSFHRSC</sequence>
<evidence type="ECO:0000256" key="4">
    <source>
        <dbReference type="PROSITE-ProRule" id="PRU00175"/>
    </source>
</evidence>
<keyword evidence="2 4" id="KW-0863">Zinc-finger</keyword>
<reference evidence="6" key="2">
    <citation type="journal article" date="2017" name="Plant J.">
        <title>Concomitant loss of NDH complex-related genes within chloroplast and nuclear genomes in some orchids.</title>
        <authorList>
            <person name="Lin C.S."/>
            <person name="Chen J.J."/>
            <person name="Chiu C.C."/>
            <person name="Hsiao H.C."/>
            <person name="Yang C.J."/>
            <person name="Jin X.H."/>
            <person name="Leebens-Mack J."/>
            <person name="dePamphilis C.W."/>
            <person name="Huang Y.T."/>
            <person name="Yang L.H."/>
            <person name="Chang W.J."/>
            <person name="Kui L."/>
            <person name="Wong G.K."/>
            <person name="Hu J.M."/>
            <person name="Wang W."/>
            <person name="Shih M.C."/>
        </authorList>
    </citation>
    <scope>NUCLEOTIDE SEQUENCE</scope>
</reference>
<dbReference type="PANTHER" id="PTHR45969:SF94">
    <property type="entry name" value="OS07G0421800 PROTEIN"/>
    <property type="match status" value="1"/>
</dbReference>
<dbReference type="GO" id="GO:0061630">
    <property type="term" value="F:ubiquitin protein ligase activity"/>
    <property type="evidence" value="ECO:0007669"/>
    <property type="project" value="TreeGrafter"/>
</dbReference>
<dbReference type="Pfam" id="PF13639">
    <property type="entry name" value="zf-RING_2"/>
    <property type="match status" value="1"/>
</dbReference>
<dbReference type="GO" id="GO:0016567">
    <property type="term" value="P:protein ubiquitination"/>
    <property type="evidence" value="ECO:0007669"/>
    <property type="project" value="TreeGrafter"/>
</dbReference>
<dbReference type="InterPro" id="IPR001841">
    <property type="entry name" value="Znf_RING"/>
</dbReference>
<dbReference type="GO" id="GO:0008270">
    <property type="term" value="F:zinc ion binding"/>
    <property type="evidence" value="ECO:0007669"/>
    <property type="project" value="UniProtKB-KW"/>
</dbReference>
<organism evidence="6">
    <name type="scientific">Phalaenopsis equestris</name>
    <name type="common">Moth orchid</name>
    <dbReference type="NCBI Taxonomy" id="78828"/>
    <lineage>
        <taxon>Eukaryota</taxon>
        <taxon>Viridiplantae</taxon>
        <taxon>Streptophyta</taxon>
        <taxon>Embryophyta</taxon>
        <taxon>Tracheophyta</taxon>
        <taxon>Spermatophyta</taxon>
        <taxon>Magnoliopsida</taxon>
        <taxon>Liliopsida</taxon>
        <taxon>Asparagales</taxon>
        <taxon>Orchidaceae</taxon>
        <taxon>Epidendroideae</taxon>
        <taxon>Vandeae</taxon>
        <taxon>Aeridinae</taxon>
        <taxon>Phalaenopsis</taxon>
    </lineage>
</organism>
<evidence type="ECO:0000256" key="2">
    <source>
        <dbReference type="ARBA" id="ARBA00022771"/>
    </source>
</evidence>
<dbReference type="GeneID" id="110026089"/>
<dbReference type="PANTHER" id="PTHR45969">
    <property type="entry name" value="RING ZINC FINGER PROTEIN-RELATED"/>
    <property type="match status" value="1"/>
</dbReference>
<reference evidence="6" key="1">
    <citation type="submission" date="2016-05" db="EMBL/GenBank/DDBJ databases">
        <authorList>
            <person name="Lavstsen T."/>
            <person name="Jespersen J.S."/>
        </authorList>
    </citation>
    <scope>NUCLEOTIDE SEQUENCE</scope>
</reference>
<keyword evidence="1" id="KW-0479">Metal-binding</keyword>
<accession>A0A1S6YG33</accession>
<dbReference type="EMBL" id="KX215876">
    <property type="protein sequence ID" value="AQX44227.1"/>
    <property type="molecule type" value="mRNA"/>
</dbReference>
<dbReference type="Gene3D" id="3.30.40.10">
    <property type="entry name" value="Zinc/RING finger domain, C3HC4 (zinc finger)"/>
    <property type="match status" value="1"/>
</dbReference>